<evidence type="ECO:0000256" key="1">
    <source>
        <dbReference type="ARBA" id="ARBA00005290"/>
    </source>
</evidence>
<reference evidence="6 7" key="1">
    <citation type="journal article" date="2022" name="Nat. Ecol. Evol.">
        <title>A masculinizing supergene underlies an exaggerated male reproductive morph in a spider.</title>
        <authorList>
            <person name="Hendrickx F."/>
            <person name="De Corte Z."/>
            <person name="Sonet G."/>
            <person name="Van Belleghem S.M."/>
            <person name="Kostlbacher S."/>
            <person name="Vangestel C."/>
        </authorList>
    </citation>
    <scope>NUCLEOTIDE SEQUENCE [LARGE SCALE GENOMIC DNA]</scope>
    <source>
        <strain evidence="6">W744_W776</strain>
    </source>
</reference>
<dbReference type="EC" id="3.6.5.-" evidence="5"/>
<dbReference type="GO" id="GO:0003924">
    <property type="term" value="F:GTPase activity"/>
    <property type="evidence" value="ECO:0007669"/>
    <property type="project" value="InterPro"/>
</dbReference>
<dbReference type="PANTHER" id="PTHR21231:SF8">
    <property type="entry name" value="GPN-LOOP GTPASE 1"/>
    <property type="match status" value="1"/>
</dbReference>
<comment type="subcellular location">
    <subcellularLocation>
        <location evidence="5">Cytoplasm</location>
    </subcellularLocation>
    <subcellularLocation>
        <location evidence="5">Nucleus</location>
    </subcellularLocation>
</comment>
<evidence type="ECO:0000256" key="5">
    <source>
        <dbReference type="RuleBase" id="RU365059"/>
    </source>
</evidence>
<keyword evidence="7" id="KW-1185">Reference proteome</keyword>
<evidence type="ECO:0000313" key="6">
    <source>
        <dbReference type="EMBL" id="KAG8172213.1"/>
    </source>
</evidence>
<evidence type="ECO:0000256" key="2">
    <source>
        <dbReference type="ARBA" id="ARBA00022741"/>
    </source>
</evidence>
<dbReference type="GO" id="GO:0005737">
    <property type="term" value="C:cytoplasm"/>
    <property type="evidence" value="ECO:0007669"/>
    <property type="project" value="UniProtKB-SubCell"/>
</dbReference>
<protein>
    <recommendedName>
        <fullName evidence="5">GPN-loop GTPase</fullName>
        <ecNumber evidence="5">3.6.5.-</ecNumber>
    </recommendedName>
</protein>
<evidence type="ECO:0000256" key="3">
    <source>
        <dbReference type="ARBA" id="ARBA00022801"/>
    </source>
</evidence>
<keyword evidence="3 5" id="KW-0378">Hydrolase</keyword>
<dbReference type="InterPro" id="IPR030230">
    <property type="entry name" value="Gpn1/Npa3/XAB1"/>
</dbReference>
<dbReference type="EMBL" id="JAFNEN010002964">
    <property type="protein sequence ID" value="KAG8172213.1"/>
    <property type="molecule type" value="Genomic_DNA"/>
</dbReference>
<keyword evidence="5" id="KW-0963">Cytoplasm</keyword>
<sequence>MDATWGPIELARNTPLEPHTQATNFDLNEGWSYAVVALDFFWFGYNWNTTHCNSKVYGKIYGIPMSEDSKPGCSKAASACDISDIAGSLSDVKLSQSNKPVCIIVLGMAGSRKTTFVQRITSYLHSKQEPPYVINLDPACRHVPYPANIDIRETVKYKDVMKHYSLGPNGGIMTSLNMFATRFDQVLGLIDKNSSKCKYVILDTPGQIEVVTWSASGMIITEALSASYPTIVVYVMDIVRSAKPVTFMSNML</sequence>
<dbReference type="PANTHER" id="PTHR21231">
    <property type="entry name" value="XPA-BINDING PROTEIN 1-RELATED"/>
    <property type="match status" value="1"/>
</dbReference>
<accession>A0AAV6TKG3</accession>
<dbReference type="InterPro" id="IPR027417">
    <property type="entry name" value="P-loop_NTPase"/>
</dbReference>
<comment type="subunit">
    <text evidence="5">Binds to RNA polymerase II.</text>
</comment>
<dbReference type="InterPro" id="IPR004130">
    <property type="entry name" value="Gpn"/>
</dbReference>
<evidence type="ECO:0000313" key="7">
    <source>
        <dbReference type="Proteomes" id="UP000827092"/>
    </source>
</evidence>
<gene>
    <name evidence="6" type="ORF">JTE90_007609</name>
</gene>
<dbReference type="Proteomes" id="UP000827092">
    <property type="component" value="Unassembled WGS sequence"/>
</dbReference>
<dbReference type="GO" id="GO:0005525">
    <property type="term" value="F:GTP binding"/>
    <property type="evidence" value="ECO:0007669"/>
    <property type="project" value="UniProtKB-KW"/>
</dbReference>
<comment type="caution">
    <text evidence="6">The sequence shown here is derived from an EMBL/GenBank/DDBJ whole genome shotgun (WGS) entry which is preliminary data.</text>
</comment>
<dbReference type="Pfam" id="PF03029">
    <property type="entry name" value="ATP_bind_1"/>
    <property type="match status" value="1"/>
</dbReference>
<dbReference type="AlphaFoldDB" id="A0AAV6TKG3"/>
<keyword evidence="4 5" id="KW-0342">GTP-binding</keyword>
<evidence type="ECO:0000256" key="4">
    <source>
        <dbReference type="ARBA" id="ARBA00023134"/>
    </source>
</evidence>
<name>A0AAV6TKG3_9ARAC</name>
<dbReference type="CDD" id="cd17870">
    <property type="entry name" value="GPN1"/>
    <property type="match status" value="1"/>
</dbReference>
<comment type="similarity">
    <text evidence="1 5">Belongs to the GPN-loop GTPase family.</text>
</comment>
<comment type="function">
    <text evidence="5">Small GTPase required for proper nuclear import of RNA polymerase II (RNAPII). May act at an RNAP assembly step prior to nuclear import.</text>
</comment>
<keyword evidence="2 5" id="KW-0547">Nucleotide-binding</keyword>
<proteinExistence type="inferred from homology"/>
<dbReference type="Gene3D" id="3.40.50.300">
    <property type="entry name" value="P-loop containing nucleotide triphosphate hydrolases"/>
    <property type="match status" value="1"/>
</dbReference>
<dbReference type="GO" id="GO:0005634">
    <property type="term" value="C:nucleus"/>
    <property type="evidence" value="ECO:0007669"/>
    <property type="project" value="UniProtKB-SubCell"/>
</dbReference>
<organism evidence="6 7">
    <name type="scientific">Oedothorax gibbosus</name>
    <dbReference type="NCBI Taxonomy" id="931172"/>
    <lineage>
        <taxon>Eukaryota</taxon>
        <taxon>Metazoa</taxon>
        <taxon>Ecdysozoa</taxon>
        <taxon>Arthropoda</taxon>
        <taxon>Chelicerata</taxon>
        <taxon>Arachnida</taxon>
        <taxon>Araneae</taxon>
        <taxon>Araneomorphae</taxon>
        <taxon>Entelegynae</taxon>
        <taxon>Araneoidea</taxon>
        <taxon>Linyphiidae</taxon>
        <taxon>Erigoninae</taxon>
        <taxon>Oedothorax</taxon>
    </lineage>
</organism>
<dbReference type="SUPFAM" id="SSF52540">
    <property type="entry name" value="P-loop containing nucleoside triphosphate hydrolases"/>
    <property type="match status" value="1"/>
</dbReference>